<dbReference type="AlphaFoldDB" id="A0AAX2QRA7"/>
<reference evidence="4 5" key="1">
    <citation type="submission" date="2019-03" db="EMBL/GenBank/DDBJ databases">
        <title>Genomic Encyclopedia of Type Strains, Phase IV (KMG-V): Genome sequencing to study the core and pangenomes of soil and plant-associated prokaryotes.</title>
        <authorList>
            <person name="Whitman W."/>
        </authorList>
    </citation>
    <scope>NUCLEOTIDE SEQUENCE [LARGE SCALE GENOMIC DNA]</scope>
    <source>
        <strain evidence="4 5">FB403</strain>
    </source>
</reference>
<accession>A0AAX2QRA7</accession>
<gene>
    <name evidence="4" type="ORF">EV131_103393</name>
</gene>
<dbReference type="SUPFAM" id="SSF49329">
    <property type="entry name" value="Cu,Zn superoxide dismutase-like"/>
    <property type="match status" value="1"/>
</dbReference>
<dbReference type="Proteomes" id="UP000295021">
    <property type="component" value="Unassembled WGS sequence"/>
</dbReference>
<evidence type="ECO:0000256" key="2">
    <source>
        <dbReference type="SAM" id="SignalP"/>
    </source>
</evidence>
<feature type="domain" description="Superoxide dismutase copper/zinc binding" evidence="3">
    <location>
        <begin position="40"/>
        <end position="157"/>
    </location>
</feature>
<keyword evidence="2" id="KW-0732">Signal</keyword>
<feature type="signal peptide" evidence="2">
    <location>
        <begin position="1"/>
        <end position="21"/>
    </location>
</feature>
<dbReference type="CDD" id="cd00305">
    <property type="entry name" value="Cu-Zn_Superoxide_Dismutase"/>
    <property type="match status" value="1"/>
</dbReference>
<protein>
    <submittedName>
        <fullName evidence="4">Cu-Zn family superoxide dismutase</fullName>
    </submittedName>
</protein>
<evidence type="ECO:0000256" key="1">
    <source>
        <dbReference type="ARBA" id="ARBA00010457"/>
    </source>
</evidence>
<proteinExistence type="inferred from homology"/>
<name>A0AAX2QRA7_9HYPH</name>
<dbReference type="InterPro" id="IPR024134">
    <property type="entry name" value="SOD_Cu/Zn_/chaperone"/>
</dbReference>
<comment type="similarity">
    <text evidence="1">Belongs to the Cu-Zn superoxide dismutase family.</text>
</comment>
<sequence length="177" mass="18837">MKAMRTIAALSLLAVALPAGAQDKQTAVANFVAKDGKEDGRAQLTAAANGGVLIEVEISGLPANKWVAIHVHETGRCDAATHHESAGGHFDPEKAEHGILAAKGPHAGDMPNQYVGQDGVLRAQIFNGMVTLDGKTDGIRGRALMVHANSDDYRSQPSRCRRKTFLRRRPIATAQVL</sequence>
<dbReference type="Pfam" id="PF00080">
    <property type="entry name" value="Sod_Cu"/>
    <property type="match status" value="1"/>
</dbReference>
<feature type="chain" id="PRO_5043657083" evidence="2">
    <location>
        <begin position="22"/>
        <end position="177"/>
    </location>
</feature>
<evidence type="ECO:0000259" key="3">
    <source>
        <dbReference type="Pfam" id="PF00080"/>
    </source>
</evidence>
<evidence type="ECO:0000313" key="4">
    <source>
        <dbReference type="EMBL" id="TCU27361.1"/>
    </source>
</evidence>
<dbReference type="EMBL" id="SMBI01000003">
    <property type="protein sequence ID" value="TCU27361.1"/>
    <property type="molecule type" value="Genomic_DNA"/>
</dbReference>
<dbReference type="Gene3D" id="2.60.40.200">
    <property type="entry name" value="Superoxide dismutase, copper/zinc binding domain"/>
    <property type="match status" value="1"/>
</dbReference>
<dbReference type="PANTHER" id="PTHR10003">
    <property type="entry name" value="SUPEROXIDE DISMUTASE CU-ZN -RELATED"/>
    <property type="match status" value="1"/>
</dbReference>
<dbReference type="InterPro" id="IPR036423">
    <property type="entry name" value="SOD-like_Cu/Zn_dom_sf"/>
</dbReference>
<comment type="caution">
    <text evidence="4">The sequence shown here is derived from an EMBL/GenBank/DDBJ whole genome shotgun (WGS) entry which is preliminary data.</text>
</comment>
<dbReference type="InterPro" id="IPR001424">
    <property type="entry name" value="SOD_Cu_Zn_dom"/>
</dbReference>
<dbReference type="GO" id="GO:0006801">
    <property type="term" value="P:superoxide metabolic process"/>
    <property type="evidence" value="ECO:0007669"/>
    <property type="project" value="InterPro"/>
</dbReference>
<organism evidence="4 5">
    <name type="scientific">Rhizobium laguerreae</name>
    <dbReference type="NCBI Taxonomy" id="1076926"/>
    <lineage>
        <taxon>Bacteria</taxon>
        <taxon>Pseudomonadati</taxon>
        <taxon>Pseudomonadota</taxon>
        <taxon>Alphaproteobacteria</taxon>
        <taxon>Hyphomicrobiales</taxon>
        <taxon>Rhizobiaceae</taxon>
        <taxon>Rhizobium/Agrobacterium group</taxon>
        <taxon>Rhizobium</taxon>
    </lineage>
</organism>
<dbReference type="GO" id="GO:0005507">
    <property type="term" value="F:copper ion binding"/>
    <property type="evidence" value="ECO:0007669"/>
    <property type="project" value="InterPro"/>
</dbReference>
<evidence type="ECO:0000313" key="5">
    <source>
        <dbReference type="Proteomes" id="UP000295021"/>
    </source>
</evidence>